<dbReference type="Gene3D" id="3.20.20.80">
    <property type="entry name" value="Glycosidases"/>
    <property type="match status" value="1"/>
</dbReference>
<dbReference type="EC" id="3.2.1.14" evidence="4"/>
<comment type="subcellular location">
    <subcellularLocation>
        <location evidence="2">Cell membrane</location>
        <topology evidence="2">Lipid-anchor</topology>
        <topology evidence="2">GPI-anchor</topology>
    </subcellularLocation>
    <subcellularLocation>
        <location evidence="3">Secreted</location>
    </subcellularLocation>
</comment>
<keyword evidence="7" id="KW-0336">GPI-anchor</keyword>
<evidence type="ECO:0000256" key="2">
    <source>
        <dbReference type="ARBA" id="ARBA00004609"/>
    </source>
</evidence>
<evidence type="ECO:0000256" key="3">
    <source>
        <dbReference type="ARBA" id="ARBA00004613"/>
    </source>
</evidence>
<keyword evidence="14 16" id="KW-0326">Glycosidase</keyword>
<feature type="domain" description="GH18" evidence="18">
    <location>
        <begin position="103"/>
        <end position="413"/>
    </location>
</feature>
<evidence type="ECO:0000256" key="8">
    <source>
        <dbReference type="ARBA" id="ARBA00022801"/>
    </source>
</evidence>
<gene>
    <name evidence="19" type="ORF">BN1708_005235</name>
</gene>
<dbReference type="GO" id="GO:0008843">
    <property type="term" value="F:endochitinase activity"/>
    <property type="evidence" value="ECO:0007669"/>
    <property type="project" value="UniProtKB-EC"/>
</dbReference>
<evidence type="ECO:0000256" key="11">
    <source>
        <dbReference type="ARBA" id="ARBA00023136"/>
    </source>
</evidence>
<dbReference type="AlphaFoldDB" id="A0A0G4M943"/>
<feature type="region of interest" description="Disordered" evidence="17">
    <location>
        <begin position="564"/>
        <end position="633"/>
    </location>
</feature>
<dbReference type="PANTHER" id="PTHR45708:SF47">
    <property type="entry name" value="ENDOCHITINASE A"/>
    <property type="match status" value="1"/>
</dbReference>
<protein>
    <recommendedName>
        <fullName evidence="4">chitinase</fullName>
        <ecNumber evidence="4">3.2.1.14</ecNumber>
    </recommendedName>
</protein>
<keyword evidence="11" id="KW-0472">Membrane</keyword>
<evidence type="ECO:0000256" key="10">
    <source>
        <dbReference type="ARBA" id="ARBA00023026"/>
    </source>
</evidence>
<keyword evidence="6" id="KW-0964">Secreted</keyword>
<accession>A0A0G4M943</accession>
<dbReference type="GO" id="GO:0005576">
    <property type="term" value="C:extracellular region"/>
    <property type="evidence" value="ECO:0007669"/>
    <property type="project" value="UniProtKB-SubCell"/>
</dbReference>
<keyword evidence="10" id="KW-0843">Virulence</keyword>
<dbReference type="GO" id="GO:0098552">
    <property type="term" value="C:side of membrane"/>
    <property type="evidence" value="ECO:0007669"/>
    <property type="project" value="UniProtKB-KW"/>
</dbReference>
<reference evidence="19 20" key="1">
    <citation type="submission" date="2015-05" db="EMBL/GenBank/DDBJ databases">
        <authorList>
            <person name="Wang D.B."/>
            <person name="Wang M."/>
        </authorList>
    </citation>
    <scope>NUCLEOTIDE SEQUENCE [LARGE SCALE GENOMIC DNA]</scope>
    <source>
        <strain evidence="19">VL1</strain>
    </source>
</reference>
<feature type="compositionally biased region" description="Basic and acidic residues" evidence="17">
    <location>
        <begin position="591"/>
        <end position="602"/>
    </location>
</feature>
<keyword evidence="12" id="KW-0119">Carbohydrate metabolism</keyword>
<dbReference type="Pfam" id="PF00704">
    <property type="entry name" value="Glyco_hydro_18"/>
    <property type="match status" value="1"/>
</dbReference>
<evidence type="ECO:0000256" key="16">
    <source>
        <dbReference type="RuleBase" id="RU000489"/>
    </source>
</evidence>
<dbReference type="GO" id="GO:0000272">
    <property type="term" value="P:polysaccharide catabolic process"/>
    <property type="evidence" value="ECO:0007669"/>
    <property type="project" value="UniProtKB-KW"/>
</dbReference>
<dbReference type="InterPro" id="IPR001579">
    <property type="entry name" value="Glyco_hydro_18_chit_AS"/>
</dbReference>
<keyword evidence="7" id="KW-0325">Glycoprotein</keyword>
<evidence type="ECO:0000256" key="4">
    <source>
        <dbReference type="ARBA" id="ARBA00012729"/>
    </source>
</evidence>
<keyword evidence="9" id="KW-0146">Chitin degradation</keyword>
<evidence type="ECO:0000313" key="20">
    <source>
        <dbReference type="Proteomes" id="UP000044602"/>
    </source>
</evidence>
<evidence type="ECO:0000256" key="15">
    <source>
        <dbReference type="ARBA" id="ARBA00023326"/>
    </source>
</evidence>
<keyword evidence="20" id="KW-1185">Reference proteome</keyword>
<dbReference type="EMBL" id="CVQH01021529">
    <property type="protein sequence ID" value="CRK30793.1"/>
    <property type="molecule type" value="Genomic_DNA"/>
</dbReference>
<organism evidence="19 20">
    <name type="scientific">Verticillium longisporum</name>
    <name type="common">Verticillium dahliae var. longisporum</name>
    <dbReference type="NCBI Taxonomy" id="100787"/>
    <lineage>
        <taxon>Eukaryota</taxon>
        <taxon>Fungi</taxon>
        <taxon>Dikarya</taxon>
        <taxon>Ascomycota</taxon>
        <taxon>Pezizomycotina</taxon>
        <taxon>Sordariomycetes</taxon>
        <taxon>Hypocreomycetidae</taxon>
        <taxon>Glomerellales</taxon>
        <taxon>Plectosphaerellaceae</taxon>
        <taxon>Verticillium</taxon>
    </lineage>
</organism>
<sequence>MAMKGPLPVRLPSDHAYSAARVSSSHHRQARDDIPPLSALQTLCLRPFVEPTTTSPRSLPTGFGHLTVLLHFHIHIRYITNMMFKSLLAVALGAGPAFANTYGGLNLYWGQLGLPTDRLASYCDSPGVTSVTLSFVNKSPRYGNDYPGTNFAGHCGGEQFYVNPVNGEETSLIMNCDAIKTDIRYCQSIGKKVLLSIGGHCAGGEPCSYDVLDEEEGEVFAEQLHSIFGPYDPTYPGPRPFDISETEHVAVDGFDFDIEFKYPNQAPYIRMVEVLRGLNPAYYITAAPQCPTSDEYFQLKELVYAAQFDALFIQFYNNPGCQASDNINYDDWLRVLSETDQSKDAHIFIGLLASPAAGGSGYVDNKQVKEIVCALKDKSQFGGLSFWDATRGAQNAIDGKNFNEHAADALEFGCDSAPPTGPATTSSRLPSNSTITASITVSSSSVGPTSITSNSVELTTSTVYATSTRTITSCKPDVPCTKGDVVTETIPLYTTVCPVTETGDATPTPAITSAPVTSAPVWTTSTAYTTKTYTVTSCAPDVAYCPSGQVTTEVTWYTTVCPATDDVPQGPKTDAPQPPKPSGGPHVPQKGNEEDSPPKESGEPIPPVKKPYTTIVIPPAGPGHNATGSHALPKPSHIVEAGAGKSGMVSAAALAVVVAGLLL</sequence>
<keyword evidence="15" id="KW-0624">Polysaccharide degradation</keyword>
<evidence type="ECO:0000256" key="1">
    <source>
        <dbReference type="ARBA" id="ARBA00000822"/>
    </source>
</evidence>
<evidence type="ECO:0000256" key="5">
    <source>
        <dbReference type="ARBA" id="ARBA00022475"/>
    </source>
</evidence>
<evidence type="ECO:0000256" key="12">
    <source>
        <dbReference type="ARBA" id="ARBA00023277"/>
    </source>
</evidence>
<dbReference type="InterPro" id="IPR017853">
    <property type="entry name" value="GH"/>
</dbReference>
<comment type="catalytic activity">
    <reaction evidence="1">
        <text>Random endo-hydrolysis of N-acetyl-beta-D-glucosaminide (1-&gt;4)-beta-linkages in chitin and chitodextrins.</text>
        <dbReference type="EC" id="3.2.1.14"/>
    </reaction>
</comment>
<name>A0A0G4M943_VERLO</name>
<dbReference type="PANTHER" id="PTHR45708">
    <property type="entry name" value="ENDOCHITINASE"/>
    <property type="match status" value="1"/>
</dbReference>
<evidence type="ECO:0000256" key="9">
    <source>
        <dbReference type="ARBA" id="ARBA00023024"/>
    </source>
</evidence>
<dbReference type="GO" id="GO:0006032">
    <property type="term" value="P:chitin catabolic process"/>
    <property type="evidence" value="ECO:0007669"/>
    <property type="project" value="UniProtKB-KW"/>
</dbReference>
<dbReference type="Proteomes" id="UP000044602">
    <property type="component" value="Unassembled WGS sequence"/>
</dbReference>
<evidence type="ECO:0000313" key="19">
    <source>
        <dbReference type="EMBL" id="CRK30793.1"/>
    </source>
</evidence>
<keyword evidence="5" id="KW-1003">Cell membrane</keyword>
<dbReference type="STRING" id="100787.A0A0G4M943"/>
<evidence type="ECO:0000256" key="17">
    <source>
        <dbReference type="SAM" id="MobiDB-lite"/>
    </source>
</evidence>
<dbReference type="InterPro" id="IPR050542">
    <property type="entry name" value="Glycosyl_Hydrlase18_Chitinase"/>
</dbReference>
<evidence type="ECO:0000259" key="18">
    <source>
        <dbReference type="PROSITE" id="PS51910"/>
    </source>
</evidence>
<dbReference type="PROSITE" id="PS51910">
    <property type="entry name" value="GH18_2"/>
    <property type="match status" value="1"/>
</dbReference>
<dbReference type="InterPro" id="IPR001223">
    <property type="entry name" value="Glyco_hydro18_cat"/>
</dbReference>
<evidence type="ECO:0000256" key="13">
    <source>
        <dbReference type="ARBA" id="ARBA00023288"/>
    </source>
</evidence>
<evidence type="ECO:0000256" key="7">
    <source>
        <dbReference type="ARBA" id="ARBA00022622"/>
    </source>
</evidence>
<dbReference type="SUPFAM" id="SSF51445">
    <property type="entry name" value="(Trans)glycosidases"/>
    <property type="match status" value="1"/>
</dbReference>
<keyword evidence="13" id="KW-0449">Lipoprotein</keyword>
<evidence type="ECO:0000256" key="6">
    <source>
        <dbReference type="ARBA" id="ARBA00022525"/>
    </source>
</evidence>
<keyword evidence="8 16" id="KW-0378">Hydrolase</keyword>
<evidence type="ECO:0000256" key="14">
    <source>
        <dbReference type="ARBA" id="ARBA00023295"/>
    </source>
</evidence>
<dbReference type="GO" id="GO:0005886">
    <property type="term" value="C:plasma membrane"/>
    <property type="evidence" value="ECO:0007669"/>
    <property type="project" value="UniProtKB-SubCell"/>
</dbReference>
<proteinExistence type="predicted"/>
<dbReference type="PROSITE" id="PS01095">
    <property type="entry name" value="GH18_1"/>
    <property type="match status" value="1"/>
</dbReference>